<feature type="compositionally biased region" description="Pro residues" evidence="1">
    <location>
        <begin position="1"/>
        <end position="14"/>
    </location>
</feature>
<sequence>MDSSTPPAPTPLPEPASATPVLVPGVDTGTELRKPHEMIVLVPRAKRVTLTGRRIYNALLQVAQSRLAAMSSMPPADYMFEAPLPAILRTTGSSGEDRTAAKRYLREMRGLEVDWESTAPGDGVKWRGFSMLSEVAIEIRHGENWVSWSYPPTLMAALKEPTRWARIDLDILAKLGTYAALALYEICARYRDNPSGVTSRKPVQWWADALSAAPAGAERREWRKFKNERVKDAIEEINRETDLEIELIEHREGRAVVEAQFAVRKKRAPARLPTREAAPVDANLVLRAESLGVRESKLEGLINEFGEAAVRDKVEVLERRASNSRLRGVDNAYSYLRSLLRHDEAGAASVAGTETVAGTGAAAVSAADAAPLPRAMSAASGAPAAGAAAAPVTALSAVSAAAAAPIVPITGQGGTAALSGAPVSPALAAHEQQGQWLAGRIAEIKAEIAALDPLHRQPWVDQALAELAEKGLLSAVVSRRAAQGDVLHGMLGSVVVKRYATARYGAGWDRPAPAAGQ</sequence>
<evidence type="ECO:0000313" key="3">
    <source>
        <dbReference type="Proteomes" id="UP001365405"/>
    </source>
</evidence>
<gene>
    <name evidence="2" type="ORF">AACH10_13295</name>
</gene>
<organism evidence="2 3">
    <name type="scientific">Pseudaquabacterium inlustre</name>
    <dbReference type="NCBI Taxonomy" id="2984192"/>
    <lineage>
        <taxon>Bacteria</taxon>
        <taxon>Pseudomonadati</taxon>
        <taxon>Pseudomonadota</taxon>
        <taxon>Betaproteobacteria</taxon>
        <taxon>Burkholderiales</taxon>
        <taxon>Sphaerotilaceae</taxon>
        <taxon>Pseudaquabacterium</taxon>
    </lineage>
</organism>
<keyword evidence="3" id="KW-1185">Reference proteome</keyword>
<dbReference type="RefSeq" id="WP_341410909.1">
    <property type="nucleotide sequence ID" value="NZ_JBBUTH010000007.1"/>
</dbReference>
<comment type="caution">
    <text evidence="2">The sequence shown here is derived from an EMBL/GenBank/DDBJ whole genome shotgun (WGS) entry which is preliminary data.</text>
</comment>
<dbReference type="Gene3D" id="1.10.10.10">
    <property type="entry name" value="Winged helix-like DNA-binding domain superfamily/Winged helix DNA-binding domain"/>
    <property type="match status" value="1"/>
</dbReference>
<reference evidence="2 3" key="1">
    <citation type="submission" date="2024-04" db="EMBL/GenBank/DDBJ databases">
        <title>Novel species of the genus Ideonella isolated from streams.</title>
        <authorList>
            <person name="Lu H."/>
        </authorList>
    </citation>
    <scope>NUCLEOTIDE SEQUENCE [LARGE SCALE GENOMIC DNA]</scope>
    <source>
        <strain evidence="2 3">DXS22W</strain>
    </source>
</reference>
<dbReference type="Proteomes" id="UP001365405">
    <property type="component" value="Unassembled WGS sequence"/>
</dbReference>
<dbReference type="InterPro" id="IPR036388">
    <property type="entry name" value="WH-like_DNA-bd_sf"/>
</dbReference>
<dbReference type="SUPFAM" id="SSF46785">
    <property type="entry name" value="Winged helix' DNA-binding domain"/>
    <property type="match status" value="1"/>
</dbReference>
<evidence type="ECO:0000313" key="2">
    <source>
        <dbReference type="EMBL" id="MEK8051219.1"/>
    </source>
</evidence>
<protein>
    <submittedName>
        <fullName evidence="2">Replication initiation protein</fullName>
    </submittedName>
</protein>
<dbReference type="InterPro" id="IPR036390">
    <property type="entry name" value="WH_DNA-bd_sf"/>
</dbReference>
<evidence type="ECO:0000256" key="1">
    <source>
        <dbReference type="SAM" id="MobiDB-lite"/>
    </source>
</evidence>
<dbReference type="EMBL" id="JBBUTH010000007">
    <property type="protein sequence ID" value="MEK8051219.1"/>
    <property type="molecule type" value="Genomic_DNA"/>
</dbReference>
<proteinExistence type="predicted"/>
<accession>A0ABU9CH82</accession>
<name>A0ABU9CH82_9BURK</name>
<dbReference type="Pfam" id="PF21205">
    <property type="entry name" value="Rep3_C"/>
    <property type="match status" value="1"/>
</dbReference>
<feature type="region of interest" description="Disordered" evidence="1">
    <location>
        <begin position="1"/>
        <end position="21"/>
    </location>
</feature>